<reference evidence="2 3" key="1">
    <citation type="submission" date="2017-05" db="EMBL/GenBank/DDBJ databases">
        <title>Genome of assembly of the Bengalese finch, Lonchura striata domestica.</title>
        <authorList>
            <person name="Colquitt B.M."/>
            <person name="Brainard M.S."/>
        </authorList>
    </citation>
    <scope>NUCLEOTIDE SEQUENCE [LARGE SCALE GENOMIC DNA]</scope>
    <source>
        <strain evidence="2">White83orange57</strain>
    </source>
</reference>
<feature type="region of interest" description="Disordered" evidence="1">
    <location>
        <begin position="198"/>
        <end position="239"/>
    </location>
</feature>
<dbReference type="AlphaFoldDB" id="A0A218UCA8"/>
<keyword evidence="3" id="KW-1185">Reference proteome</keyword>
<dbReference type="EMBL" id="MUZQ01000440">
    <property type="protein sequence ID" value="OWK51374.1"/>
    <property type="molecule type" value="Genomic_DNA"/>
</dbReference>
<dbReference type="Proteomes" id="UP000197619">
    <property type="component" value="Unassembled WGS sequence"/>
</dbReference>
<feature type="region of interest" description="Disordered" evidence="1">
    <location>
        <begin position="1"/>
        <end position="184"/>
    </location>
</feature>
<sequence length="251" mass="26989">MQRSIAPGRAEPGRDAPGLRQRPDVRGPGRAAPLPLRQRPRSALRPGLQPLPAAPRSAGALGNGVLGKGILGNGVLGNGKWGPGKGDPGKQSPGKREMESWETGNGVLGKGILGNGVLGNGKWSSGKGEMESWETESWETGNGVLGKGKWSPGKRSPGKREMEFWERGNGVLGNGVGSGGAGRERRWPHRLWHREAMSGRRRRLSRHRAQRADQSRVSPVLPRDKSQNAKAVVTKAKMQRRSLPLGCLRTL</sequence>
<feature type="compositionally biased region" description="Gly residues" evidence="1">
    <location>
        <begin position="170"/>
        <end position="181"/>
    </location>
</feature>
<comment type="caution">
    <text evidence="2">The sequence shown here is derived from an EMBL/GenBank/DDBJ whole genome shotgun (WGS) entry which is preliminary data.</text>
</comment>
<evidence type="ECO:0000256" key="1">
    <source>
        <dbReference type="SAM" id="MobiDB-lite"/>
    </source>
</evidence>
<evidence type="ECO:0000313" key="3">
    <source>
        <dbReference type="Proteomes" id="UP000197619"/>
    </source>
</evidence>
<feature type="compositionally biased region" description="Basic residues" evidence="1">
    <location>
        <begin position="199"/>
        <end position="209"/>
    </location>
</feature>
<accession>A0A218UCA8</accession>
<gene>
    <name evidence="2" type="ORF">RLOC_00012217</name>
</gene>
<name>A0A218UCA8_9PASE</name>
<feature type="compositionally biased region" description="Low complexity" evidence="1">
    <location>
        <begin position="28"/>
        <end position="46"/>
    </location>
</feature>
<feature type="compositionally biased region" description="Gly residues" evidence="1">
    <location>
        <begin position="106"/>
        <end position="119"/>
    </location>
</feature>
<protein>
    <submittedName>
        <fullName evidence="2">Uncharacterized protein</fullName>
    </submittedName>
</protein>
<proteinExistence type="predicted"/>
<evidence type="ECO:0000313" key="2">
    <source>
        <dbReference type="EMBL" id="OWK51374.1"/>
    </source>
</evidence>
<organism evidence="2 3">
    <name type="scientific">Lonchura striata</name>
    <name type="common">white-rumped munia</name>
    <dbReference type="NCBI Taxonomy" id="40157"/>
    <lineage>
        <taxon>Eukaryota</taxon>
        <taxon>Metazoa</taxon>
        <taxon>Chordata</taxon>
        <taxon>Craniata</taxon>
        <taxon>Vertebrata</taxon>
        <taxon>Euteleostomi</taxon>
        <taxon>Archelosauria</taxon>
        <taxon>Archosauria</taxon>
        <taxon>Dinosauria</taxon>
        <taxon>Saurischia</taxon>
        <taxon>Theropoda</taxon>
        <taxon>Coelurosauria</taxon>
        <taxon>Aves</taxon>
        <taxon>Neognathae</taxon>
        <taxon>Neoaves</taxon>
        <taxon>Telluraves</taxon>
        <taxon>Australaves</taxon>
        <taxon>Passeriformes</taxon>
        <taxon>Passeroidea</taxon>
        <taxon>Estrildidae</taxon>
        <taxon>Estrildinae</taxon>
        <taxon>Lonchura</taxon>
    </lineage>
</organism>
<feature type="compositionally biased region" description="Gly residues" evidence="1">
    <location>
        <begin position="61"/>
        <end position="86"/>
    </location>
</feature>